<dbReference type="InterPro" id="IPR001214">
    <property type="entry name" value="SET_dom"/>
</dbReference>
<dbReference type="AlphaFoldDB" id="A0A9P4HWW0"/>
<dbReference type="Gene3D" id="2.170.270.10">
    <property type="entry name" value="SET domain"/>
    <property type="match status" value="1"/>
</dbReference>
<reference evidence="3" key="1">
    <citation type="journal article" date="2020" name="Stud. Mycol.">
        <title>101 Dothideomycetes genomes: a test case for predicting lifestyles and emergence of pathogens.</title>
        <authorList>
            <person name="Haridas S."/>
            <person name="Albert R."/>
            <person name="Binder M."/>
            <person name="Bloem J."/>
            <person name="Labutti K."/>
            <person name="Salamov A."/>
            <person name="Andreopoulos B."/>
            <person name="Baker S."/>
            <person name="Barry K."/>
            <person name="Bills G."/>
            <person name="Bluhm B."/>
            <person name="Cannon C."/>
            <person name="Castanera R."/>
            <person name="Culley D."/>
            <person name="Daum C."/>
            <person name="Ezra D."/>
            <person name="Gonzalez J."/>
            <person name="Henrissat B."/>
            <person name="Kuo A."/>
            <person name="Liang C."/>
            <person name="Lipzen A."/>
            <person name="Lutzoni F."/>
            <person name="Magnuson J."/>
            <person name="Mondo S."/>
            <person name="Nolan M."/>
            <person name="Ohm R."/>
            <person name="Pangilinan J."/>
            <person name="Park H.-J."/>
            <person name="Ramirez L."/>
            <person name="Alfaro M."/>
            <person name="Sun H."/>
            <person name="Tritt A."/>
            <person name="Yoshinaga Y."/>
            <person name="Zwiers L.-H."/>
            <person name="Turgeon B."/>
            <person name="Goodwin S."/>
            <person name="Spatafora J."/>
            <person name="Crous P."/>
            <person name="Grigoriev I."/>
        </authorList>
    </citation>
    <scope>NUCLEOTIDE SEQUENCE</scope>
    <source>
        <strain evidence="3">CBS 121410</strain>
    </source>
</reference>
<proteinExistence type="predicted"/>
<evidence type="ECO:0000259" key="2">
    <source>
        <dbReference type="Pfam" id="PF00856"/>
    </source>
</evidence>
<keyword evidence="4" id="KW-1185">Reference proteome</keyword>
<gene>
    <name evidence="3" type="ORF">K490DRAFT_57102</name>
</gene>
<comment type="caution">
    <text evidence="3">The sequence shown here is derived from an EMBL/GenBank/DDBJ whole genome shotgun (WGS) entry which is preliminary data.</text>
</comment>
<accession>A0A9P4HWW0</accession>
<feature type="region of interest" description="Disordered" evidence="1">
    <location>
        <begin position="260"/>
        <end position="320"/>
    </location>
</feature>
<sequence>MQTTFLPTNLYDCKSFSVDYLSDVVWSKHENEYDLEISTQKAALLLREHPHTKQLLNEFVSTAGEQATSDETLPIAIAKASYKWAAAYETKFGSTHAATRESLLSQPIFPSLHRPQLRRKAVSDPGDHPSRSPRSLIPKRQLETSPSSSLETMADKLARRSITPPDFSEGSGGFEFFLESMRSIPGPGMAPTLRLDEMPAREAECKEEEQELTETSLAATTPAAETSAKETSAHLSPSQESTFDMLIDDLREAAAGIGEKKEAGAEEASGQDVAQEQPQRPEPSAAWRDTSSTSGLFVAPEHSDKEPTADNQPSSDAGPSAARTLIQTILQQLQQPAPSTETGRIRIELMDRAKLSTFEDRRALVVQTFPELFDDGNMTSKPIQTQLFSEQVDAKRGHVLRANEEIKAGTLIMSEKPAFLFRSDREHIAQFYDLFMAMPAQRQRKILEIDFSCSLLRTAHIITMQHMTPEKRAAGGNKLIILLAIALRNHSNVKFRLNLSTIYLESSRIQYSCISNSERYWNEKTKTCDIRAIRPIKPGEVITHTRVANLADSMALMPRPSRFVHFGALALTCTCDTCSKDESQNEVKEAEKLRVRAADLIKKEPDPFNMDMKQLEPLLEVCEEIGFRGSFMAYMYMRASHFHFVAGLPARGFEEAEKSVRLVWEAKGDDNEQFSMAHDQLLNIERNLSKNQLNKYWRAKYGHKYVKPESG</sequence>
<dbReference type="EMBL" id="ML978720">
    <property type="protein sequence ID" value="KAF2087499.1"/>
    <property type="molecule type" value="Genomic_DNA"/>
</dbReference>
<name>A0A9P4HWW0_9PEZI</name>
<dbReference type="PANTHER" id="PTHR47332">
    <property type="entry name" value="SET DOMAIN-CONTAINING PROTEIN 5"/>
    <property type="match status" value="1"/>
</dbReference>
<feature type="region of interest" description="Disordered" evidence="1">
    <location>
        <begin position="200"/>
        <end position="241"/>
    </location>
</feature>
<feature type="compositionally biased region" description="Low complexity" evidence="1">
    <location>
        <begin position="213"/>
        <end position="226"/>
    </location>
</feature>
<dbReference type="PANTHER" id="PTHR47332:SF4">
    <property type="entry name" value="SET DOMAIN-CONTAINING PROTEIN 5"/>
    <property type="match status" value="1"/>
</dbReference>
<dbReference type="SUPFAM" id="SSF82199">
    <property type="entry name" value="SET domain"/>
    <property type="match status" value="1"/>
</dbReference>
<evidence type="ECO:0000313" key="4">
    <source>
        <dbReference type="Proteomes" id="UP000799776"/>
    </source>
</evidence>
<dbReference type="Pfam" id="PF00856">
    <property type="entry name" value="SET"/>
    <property type="match status" value="1"/>
</dbReference>
<dbReference type="InterPro" id="IPR046341">
    <property type="entry name" value="SET_dom_sf"/>
</dbReference>
<evidence type="ECO:0000256" key="1">
    <source>
        <dbReference type="SAM" id="MobiDB-lite"/>
    </source>
</evidence>
<evidence type="ECO:0000313" key="3">
    <source>
        <dbReference type="EMBL" id="KAF2087499.1"/>
    </source>
</evidence>
<feature type="compositionally biased region" description="Basic and acidic residues" evidence="1">
    <location>
        <begin position="121"/>
        <end position="130"/>
    </location>
</feature>
<dbReference type="OrthoDB" id="265717at2759"/>
<dbReference type="InterPro" id="IPR053185">
    <property type="entry name" value="SET_domain_protein"/>
</dbReference>
<feature type="region of interest" description="Disordered" evidence="1">
    <location>
        <begin position="114"/>
        <end position="150"/>
    </location>
</feature>
<feature type="domain" description="SET" evidence="2">
    <location>
        <begin position="397"/>
        <end position="544"/>
    </location>
</feature>
<dbReference type="Proteomes" id="UP000799776">
    <property type="component" value="Unassembled WGS sequence"/>
</dbReference>
<protein>
    <recommendedName>
        <fullName evidence="2">SET domain-containing protein</fullName>
    </recommendedName>
</protein>
<organism evidence="3 4">
    <name type="scientific">Saccharata proteae CBS 121410</name>
    <dbReference type="NCBI Taxonomy" id="1314787"/>
    <lineage>
        <taxon>Eukaryota</taxon>
        <taxon>Fungi</taxon>
        <taxon>Dikarya</taxon>
        <taxon>Ascomycota</taxon>
        <taxon>Pezizomycotina</taxon>
        <taxon>Dothideomycetes</taxon>
        <taxon>Dothideomycetes incertae sedis</taxon>
        <taxon>Botryosphaeriales</taxon>
        <taxon>Saccharataceae</taxon>
        <taxon>Saccharata</taxon>
    </lineage>
</organism>